<dbReference type="AlphaFoldDB" id="R4RVV3"/>
<accession>R4RVV3</accession>
<gene>
    <name evidence="2" type="ORF">SLY_0036</name>
</gene>
<evidence type="ECO:0000313" key="2">
    <source>
        <dbReference type="EMBL" id="AGL89962.1"/>
    </source>
</evidence>
<evidence type="ECO:0000256" key="1">
    <source>
        <dbReference type="SAM" id="Phobius"/>
    </source>
</evidence>
<name>R4RVV3_PHYAS</name>
<keyword evidence="1" id="KW-1133">Transmembrane helix</keyword>
<proteinExistence type="predicted"/>
<protein>
    <submittedName>
        <fullName evidence="2">Uncharacterized protein</fullName>
    </submittedName>
</protein>
<evidence type="ECO:0000313" key="3">
    <source>
        <dbReference type="Proteomes" id="UP000013941"/>
    </source>
</evidence>
<dbReference type="EMBL" id="CP002548">
    <property type="protein sequence ID" value="AGL89962.1"/>
    <property type="molecule type" value="Genomic_DNA"/>
</dbReference>
<keyword evidence="3" id="KW-1185">Reference proteome</keyword>
<sequence>MVVKKTILSGILKKTTIKSFKKFYCCFKIFINYFFIFFVI</sequence>
<keyword evidence="1" id="KW-0812">Transmembrane</keyword>
<dbReference type="Proteomes" id="UP000013941">
    <property type="component" value="Chromosome"/>
</dbReference>
<dbReference type="HOGENOM" id="CLU_3297215_0_0_14"/>
<organism evidence="2 3">
    <name type="scientific">Strawberry lethal yellows phytoplasma (CPA) str. NZSb11</name>
    <dbReference type="NCBI Taxonomy" id="980422"/>
    <lineage>
        <taxon>Bacteria</taxon>
        <taxon>Bacillati</taxon>
        <taxon>Mycoplasmatota</taxon>
        <taxon>Mollicutes</taxon>
        <taxon>Acholeplasmatales</taxon>
        <taxon>Acholeplasmataceae</taxon>
        <taxon>Candidatus Phytoplasma</taxon>
        <taxon>16SrXII (Stolbur group)</taxon>
    </lineage>
</organism>
<reference evidence="2 3" key="1">
    <citation type="journal article" date="2013" name="BMC Genomics">
        <title>Comparison of the complete genome sequence of two closely related isolates of 'Candidatus Phytoplasma australiense' reveals genome plasticity.</title>
        <authorList>
            <person name="Andersen M.T."/>
            <person name="Liefting L.W."/>
            <person name="Havukkala I."/>
            <person name="Beever R.E."/>
        </authorList>
    </citation>
    <scope>NUCLEOTIDE SEQUENCE [LARGE SCALE GENOMIC DNA]</scope>
    <source>
        <strain evidence="2 3">NZSb11</strain>
    </source>
</reference>
<feature type="transmembrane region" description="Helical" evidence="1">
    <location>
        <begin position="21"/>
        <end position="39"/>
    </location>
</feature>
<dbReference type="KEGG" id="nzs:SLY_0036"/>
<keyword evidence="1" id="KW-0472">Membrane</keyword>